<evidence type="ECO:0000313" key="2">
    <source>
        <dbReference type="EMBL" id="CAI0401482.1"/>
    </source>
</evidence>
<protein>
    <submittedName>
        <fullName evidence="2">Uncharacterized protein</fullName>
    </submittedName>
</protein>
<evidence type="ECO:0000313" key="3">
    <source>
        <dbReference type="Proteomes" id="UP001154282"/>
    </source>
</evidence>
<organism evidence="2 3">
    <name type="scientific">Linum tenue</name>
    <dbReference type="NCBI Taxonomy" id="586396"/>
    <lineage>
        <taxon>Eukaryota</taxon>
        <taxon>Viridiplantae</taxon>
        <taxon>Streptophyta</taxon>
        <taxon>Embryophyta</taxon>
        <taxon>Tracheophyta</taxon>
        <taxon>Spermatophyta</taxon>
        <taxon>Magnoliopsida</taxon>
        <taxon>eudicotyledons</taxon>
        <taxon>Gunneridae</taxon>
        <taxon>Pentapetalae</taxon>
        <taxon>rosids</taxon>
        <taxon>fabids</taxon>
        <taxon>Malpighiales</taxon>
        <taxon>Linaceae</taxon>
        <taxon>Linum</taxon>
    </lineage>
</organism>
<feature type="non-terminal residue" evidence="2">
    <location>
        <position position="1"/>
    </location>
</feature>
<dbReference type="EMBL" id="CAMGYJ010000004">
    <property type="protein sequence ID" value="CAI0401482.1"/>
    <property type="molecule type" value="Genomic_DNA"/>
</dbReference>
<feature type="compositionally biased region" description="Basic residues" evidence="1">
    <location>
        <begin position="1"/>
        <end position="12"/>
    </location>
</feature>
<proteinExistence type="predicted"/>
<comment type="caution">
    <text evidence="2">The sequence shown here is derived from an EMBL/GenBank/DDBJ whole genome shotgun (WGS) entry which is preliminary data.</text>
</comment>
<sequence length="41" mass="4887">SGRQCSGRRRRTPMTDLTMAERRKREKMSSEIDRDNDIECD</sequence>
<gene>
    <name evidence="2" type="ORF">LITE_LOCUS11225</name>
</gene>
<dbReference type="Proteomes" id="UP001154282">
    <property type="component" value="Unassembled WGS sequence"/>
</dbReference>
<evidence type="ECO:0000256" key="1">
    <source>
        <dbReference type="SAM" id="MobiDB-lite"/>
    </source>
</evidence>
<accession>A0AAV0IVI5</accession>
<feature type="region of interest" description="Disordered" evidence="1">
    <location>
        <begin position="1"/>
        <end position="41"/>
    </location>
</feature>
<dbReference type="AlphaFoldDB" id="A0AAV0IVI5"/>
<name>A0AAV0IVI5_9ROSI</name>
<feature type="compositionally biased region" description="Basic and acidic residues" evidence="1">
    <location>
        <begin position="19"/>
        <end position="41"/>
    </location>
</feature>
<reference evidence="2" key="1">
    <citation type="submission" date="2022-08" db="EMBL/GenBank/DDBJ databases">
        <authorList>
            <person name="Gutierrez-Valencia J."/>
        </authorList>
    </citation>
    <scope>NUCLEOTIDE SEQUENCE</scope>
</reference>
<keyword evidence="3" id="KW-1185">Reference proteome</keyword>